<evidence type="ECO:0000256" key="1">
    <source>
        <dbReference type="SAM" id="MobiDB-lite"/>
    </source>
</evidence>
<dbReference type="Pfam" id="PF00689">
    <property type="entry name" value="Cation_ATPase_C"/>
    <property type="match status" value="1"/>
</dbReference>
<dbReference type="SUPFAM" id="SSF81665">
    <property type="entry name" value="Calcium ATPase, transmembrane domain M"/>
    <property type="match status" value="1"/>
</dbReference>
<dbReference type="EMBL" id="LMXB01000097">
    <property type="protein sequence ID" value="KUO15986.1"/>
    <property type="molecule type" value="Genomic_DNA"/>
</dbReference>
<dbReference type="AlphaFoldDB" id="A0A101USI5"/>
<keyword evidence="4" id="KW-1185">Reference proteome</keyword>
<reference evidence="3 4" key="1">
    <citation type="submission" date="2015-10" db="EMBL/GenBank/DDBJ databases">
        <title>Draft genome sequence of Streptomyces sp. RV15, isolated from a marine sponge.</title>
        <authorList>
            <person name="Ruckert C."/>
            <person name="Abdelmohsen U.R."/>
            <person name="Winkler A."/>
            <person name="Hentschel U."/>
            <person name="Kalinowski J."/>
            <person name="Kampfer P."/>
            <person name="Glaeser S."/>
        </authorList>
    </citation>
    <scope>NUCLEOTIDE SEQUENCE [LARGE SCALE GENOMIC DNA]</scope>
    <source>
        <strain evidence="3 4">RV15</strain>
    </source>
</reference>
<name>A0A101USI5_9ACTN</name>
<dbReference type="Proteomes" id="UP000053260">
    <property type="component" value="Unassembled WGS sequence"/>
</dbReference>
<dbReference type="InterPro" id="IPR023298">
    <property type="entry name" value="ATPase_P-typ_TM_dom_sf"/>
</dbReference>
<feature type="region of interest" description="Disordered" evidence="1">
    <location>
        <begin position="87"/>
        <end position="110"/>
    </location>
</feature>
<evidence type="ECO:0000259" key="2">
    <source>
        <dbReference type="Pfam" id="PF00689"/>
    </source>
</evidence>
<sequence>MSILVLGATQLGVALGSRARPGSLANPFLLVAVGAALALQAAGVHLPALRDLLGTEPLSPADLAIACGLSGLGHVVMRVQARLWPQRPPRAAWTGPDGPAGRRSRFGRPG</sequence>
<organism evidence="3 4">
    <name type="scientific">Streptomyces dysideae</name>
    <dbReference type="NCBI Taxonomy" id="909626"/>
    <lineage>
        <taxon>Bacteria</taxon>
        <taxon>Bacillati</taxon>
        <taxon>Actinomycetota</taxon>
        <taxon>Actinomycetes</taxon>
        <taxon>Kitasatosporales</taxon>
        <taxon>Streptomycetaceae</taxon>
        <taxon>Streptomyces</taxon>
    </lineage>
</organism>
<gene>
    <name evidence="3" type="ORF">AQJ91_38360</name>
</gene>
<protein>
    <recommendedName>
        <fullName evidence="2">Cation-transporting P-type ATPase C-terminal domain-containing protein</fullName>
    </recommendedName>
</protein>
<dbReference type="Gene3D" id="1.20.1110.10">
    <property type="entry name" value="Calcium-transporting ATPase, transmembrane domain"/>
    <property type="match status" value="1"/>
</dbReference>
<dbReference type="InterPro" id="IPR006068">
    <property type="entry name" value="ATPase_P-typ_cation-transptr_C"/>
</dbReference>
<dbReference type="STRING" id="909626.AQJ91_38360"/>
<dbReference type="RefSeq" id="WP_067031413.1">
    <property type="nucleotide sequence ID" value="NZ_KQ949109.1"/>
</dbReference>
<evidence type="ECO:0000313" key="4">
    <source>
        <dbReference type="Proteomes" id="UP000053260"/>
    </source>
</evidence>
<feature type="domain" description="Cation-transporting P-type ATPase C-terminal" evidence="2">
    <location>
        <begin position="3"/>
        <end position="78"/>
    </location>
</feature>
<proteinExistence type="predicted"/>
<accession>A0A101USI5</accession>
<comment type="caution">
    <text evidence="3">The sequence shown here is derived from an EMBL/GenBank/DDBJ whole genome shotgun (WGS) entry which is preliminary data.</text>
</comment>
<evidence type="ECO:0000313" key="3">
    <source>
        <dbReference type="EMBL" id="KUO15986.1"/>
    </source>
</evidence>